<evidence type="ECO:0000256" key="2">
    <source>
        <dbReference type="ARBA" id="ARBA00022475"/>
    </source>
</evidence>
<name>A0A139N2H0_STRCR</name>
<dbReference type="NCBIfam" id="TIGR02919">
    <property type="entry name" value="accessory Sec system glycosylation chaperone GtfB"/>
    <property type="match status" value="1"/>
</dbReference>
<dbReference type="RefSeq" id="WP_061422520.1">
    <property type="nucleotide sequence ID" value="NZ_KQ969062.1"/>
</dbReference>
<dbReference type="STRING" id="45634.SCRDD08_00785"/>
<evidence type="ECO:0000256" key="1">
    <source>
        <dbReference type="ARBA" id="ARBA00004922"/>
    </source>
</evidence>
<proteinExistence type="inferred from homology"/>
<sequence>MICLFDRYDQASFDLLRSLKATGLDCPVVVVQDDGYLSPDVESPYSYFTGDLDTPEGRPIYFNLVPKPHLWEIRSSNVNGEILDMGKKRANIFYRQPTHERRVRAVEWLDTEGQVRAADIYNRKGRLFAQITYDQTQRPTHTRYFDQNNVVVIMENHLTGDIILTLEGKRHIFKSKQEFVVFYLQYREYDTDRIIYNSLATPFLVAYALRPKNGRAEDVLFWQEPIGEALPGNMKVAMKMPHRNIRIAVQDRQVYEKIQSLATSEEKVYFHNIGYIYDYQRLNNMNPEALILTNSDQLEQIEQLLTQLPNVHFHIGAITEMSGHLMGLNRYPNVSLYPNIRPAKVAELFERCDLYLDINISDEILNACRTAFENNMLILSFTNTCHSRRFIADDHIYAPENVSTMVEKIQAVLAHSSEMEAALARQKQAANQASLEQYKAIL</sequence>
<dbReference type="EMBL" id="LQRD01000028">
    <property type="protein sequence ID" value="KXT70235.1"/>
    <property type="molecule type" value="Genomic_DNA"/>
</dbReference>
<dbReference type="GO" id="GO:0017122">
    <property type="term" value="C:protein N-acetylglucosaminyltransferase complex"/>
    <property type="evidence" value="ECO:0007669"/>
    <property type="project" value="UniProtKB-UniRule"/>
</dbReference>
<gene>
    <name evidence="4" type="primary">gtfB</name>
    <name evidence="5" type="ORF">SCRDD08_00785</name>
</gene>
<dbReference type="Proteomes" id="UP000070377">
    <property type="component" value="Unassembled WGS sequence"/>
</dbReference>
<keyword evidence="2 4" id="KW-1003">Cell membrane</keyword>
<comment type="pathway">
    <text evidence="1 4">Protein modification; protein glycosylation.</text>
</comment>
<comment type="subunit">
    <text evidence="4">Forms a heterotetramer with 2 subunits each of GtfA and GtfB. Part of the accessory SecA2/SecY2 protein translocation apparatus.</text>
</comment>
<comment type="caution">
    <text evidence="5">The sequence shown here is derived from an EMBL/GenBank/DDBJ whole genome shotgun (WGS) entry which is preliminary data.</text>
</comment>
<accession>A0A139N2H0</accession>
<evidence type="ECO:0000313" key="5">
    <source>
        <dbReference type="EMBL" id="KXT70235.1"/>
    </source>
</evidence>
<dbReference type="PATRIC" id="fig|45634.12.peg.817"/>
<comment type="function">
    <text evidence="4">Required for polymorphic O-glycosylation of the serine-rich repeat protein in this bacteria. A stabilizing protein that is part of the accessory SecA2/SecY2 system specifically required to export serine-rich repeat cell wall proteins usually encoded upstream in the same operon. The GtfA-GtfB complex adds GlcNAc from UDP-GlcNAc to the substrate protein, attaching the first sugar residue. Stabilizes the glycosylation activity of GtfA. Has no N-acetylglucosaminyl transferase activity on its own.</text>
</comment>
<dbReference type="GO" id="GO:0031647">
    <property type="term" value="P:regulation of protein stability"/>
    <property type="evidence" value="ECO:0007669"/>
    <property type="project" value="UniProtKB-UniRule"/>
</dbReference>
<protein>
    <recommendedName>
        <fullName evidence="4">UDP-N-acetylglucosamine--peptide N-acetylglucosaminyltransferase stabilizing protein GtfB</fullName>
    </recommendedName>
    <alternativeName>
        <fullName evidence="4">Glycosyltransferase stabilizing protein GtfB</fullName>
    </alternativeName>
</protein>
<comment type="similarity">
    <text evidence="4">Belongs to the GtfB family.</text>
</comment>
<dbReference type="HAMAP" id="MF_01473">
    <property type="entry name" value="GtfB"/>
    <property type="match status" value="1"/>
</dbReference>
<reference evidence="5 6" key="1">
    <citation type="submission" date="2016-01" db="EMBL/GenBank/DDBJ databases">
        <title>Highly variable Streptococcus oralis are common among viridans streptococci isolated from primates.</title>
        <authorList>
            <person name="Denapaite D."/>
            <person name="Rieger M."/>
            <person name="Koendgen S."/>
            <person name="Brueckner R."/>
            <person name="Ochigava I."/>
            <person name="Kappeler P."/>
            <person name="Maetz-Rensing K."/>
            <person name="Leendertz F."/>
            <person name="Hakenbeck R."/>
        </authorList>
    </citation>
    <scope>NUCLEOTIDE SEQUENCE [LARGE SCALE GENOMIC DNA]</scope>
    <source>
        <strain evidence="5 6">DD08</strain>
    </source>
</reference>
<dbReference type="AlphaFoldDB" id="A0A139N2H0"/>
<comment type="subcellular location">
    <subcellularLocation>
        <location evidence="4">Cell membrane</location>
        <topology evidence="4">Peripheral membrane protein</topology>
    </subcellularLocation>
</comment>
<dbReference type="UniPathway" id="UPA00378"/>
<evidence type="ECO:0000313" key="6">
    <source>
        <dbReference type="Proteomes" id="UP000070377"/>
    </source>
</evidence>
<organism evidence="5 6">
    <name type="scientific">Streptococcus cristatus</name>
    <dbReference type="NCBI Taxonomy" id="45634"/>
    <lineage>
        <taxon>Bacteria</taxon>
        <taxon>Bacillati</taxon>
        <taxon>Bacillota</taxon>
        <taxon>Bacilli</taxon>
        <taxon>Lactobacillales</taxon>
        <taxon>Streptococcaceae</taxon>
        <taxon>Streptococcus</taxon>
    </lineage>
</organism>
<keyword evidence="3 4" id="KW-0472">Membrane</keyword>
<evidence type="ECO:0000256" key="4">
    <source>
        <dbReference type="HAMAP-Rule" id="MF_01473"/>
    </source>
</evidence>
<evidence type="ECO:0000256" key="3">
    <source>
        <dbReference type="ARBA" id="ARBA00023136"/>
    </source>
</evidence>
<dbReference type="InterPro" id="IPR014268">
    <property type="entry name" value="GtfB"/>
</dbReference>
<dbReference type="GO" id="GO:0005886">
    <property type="term" value="C:plasma membrane"/>
    <property type="evidence" value="ECO:0007669"/>
    <property type="project" value="UniProtKB-SubCell"/>
</dbReference>